<dbReference type="OrthoDB" id="9807095at2"/>
<dbReference type="InterPro" id="IPR014746">
    <property type="entry name" value="Gln_synth/guanido_kin_cat_dom"/>
</dbReference>
<evidence type="ECO:0000313" key="6">
    <source>
        <dbReference type="Proteomes" id="UP000251835"/>
    </source>
</evidence>
<evidence type="ECO:0000259" key="4">
    <source>
        <dbReference type="PROSITE" id="PS51987"/>
    </source>
</evidence>
<dbReference type="GO" id="GO:0005737">
    <property type="term" value="C:cytoplasm"/>
    <property type="evidence" value="ECO:0007669"/>
    <property type="project" value="TreeGrafter"/>
</dbReference>
<dbReference type="GO" id="GO:0019740">
    <property type="term" value="P:nitrogen utilization"/>
    <property type="evidence" value="ECO:0007669"/>
    <property type="project" value="TreeGrafter"/>
</dbReference>
<dbReference type="EMBL" id="QENZ01000004">
    <property type="protein sequence ID" value="PVX50810.1"/>
    <property type="molecule type" value="Genomic_DNA"/>
</dbReference>
<dbReference type="PANTHER" id="PTHR43407:SF1">
    <property type="entry name" value="LENGSIN"/>
    <property type="match status" value="1"/>
</dbReference>
<evidence type="ECO:0000313" key="5">
    <source>
        <dbReference type="EMBL" id="PVX50810.1"/>
    </source>
</evidence>
<dbReference type="SUPFAM" id="SSF54368">
    <property type="entry name" value="Glutamine synthetase, N-terminal domain"/>
    <property type="match status" value="1"/>
</dbReference>
<dbReference type="GO" id="GO:0004356">
    <property type="term" value="F:glutamine synthetase activity"/>
    <property type="evidence" value="ECO:0007669"/>
    <property type="project" value="InterPro"/>
</dbReference>
<dbReference type="InterPro" id="IPR008146">
    <property type="entry name" value="Gln_synth_cat_dom"/>
</dbReference>
<name>A0A7L4UNP6_BALHA</name>
<dbReference type="Proteomes" id="UP000251835">
    <property type="component" value="Unassembled WGS sequence"/>
</dbReference>
<dbReference type="PANTHER" id="PTHR43407">
    <property type="entry name" value="GLUTAMINE SYNTHETASE"/>
    <property type="match status" value="1"/>
</dbReference>
<accession>A0A7L4UNP6</accession>
<dbReference type="RefSeq" id="WP_116496364.1">
    <property type="nucleotide sequence ID" value="NZ_QENZ01000004.1"/>
</dbReference>
<protein>
    <submittedName>
        <fullName evidence="5">Glutamine synthetase</fullName>
    </submittedName>
</protein>
<dbReference type="InterPro" id="IPR036651">
    <property type="entry name" value="Gln_synt_N_sf"/>
</dbReference>
<evidence type="ECO:0000256" key="2">
    <source>
        <dbReference type="PROSITE-ProRule" id="PRU01331"/>
    </source>
</evidence>
<evidence type="ECO:0000256" key="3">
    <source>
        <dbReference type="RuleBase" id="RU000384"/>
    </source>
</evidence>
<feature type="domain" description="GS catalytic" evidence="4">
    <location>
        <begin position="127"/>
        <end position="499"/>
    </location>
</feature>
<evidence type="ECO:0000256" key="1">
    <source>
        <dbReference type="ARBA" id="ARBA00009897"/>
    </source>
</evidence>
<keyword evidence="6" id="KW-1185">Reference proteome</keyword>
<comment type="similarity">
    <text evidence="1 2 3">Belongs to the glutamine synthetase family.</text>
</comment>
<dbReference type="SMART" id="SM01230">
    <property type="entry name" value="Gln-synt_C"/>
    <property type="match status" value="1"/>
</dbReference>
<organism evidence="5 6">
    <name type="scientific">Balneicella halophila</name>
    <dbReference type="NCBI Taxonomy" id="1537566"/>
    <lineage>
        <taxon>Bacteria</taxon>
        <taxon>Pseudomonadati</taxon>
        <taxon>Bacteroidota</taxon>
        <taxon>Bacteroidia</taxon>
        <taxon>Bacteroidales</taxon>
        <taxon>Balneicellaceae</taxon>
        <taxon>Balneicella</taxon>
    </lineage>
</organism>
<dbReference type="GO" id="GO:0006542">
    <property type="term" value="P:glutamine biosynthetic process"/>
    <property type="evidence" value="ECO:0007669"/>
    <property type="project" value="InterPro"/>
</dbReference>
<dbReference type="SUPFAM" id="SSF55931">
    <property type="entry name" value="Glutamine synthetase/guanido kinase"/>
    <property type="match status" value="1"/>
</dbReference>
<dbReference type="Gene3D" id="3.30.590.10">
    <property type="entry name" value="Glutamine synthetase/guanido kinase, catalytic domain"/>
    <property type="match status" value="1"/>
</dbReference>
<dbReference type="AlphaFoldDB" id="A0A7L4UNP6"/>
<dbReference type="Pfam" id="PF03951">
    <property type="entry name" value="Gln-synt_N"/>
    <property type="match status" value="1"/>
</dbReference>
<dbReference type="PROSITE" id="PS51987">
    <property type="entry name" value="GS_CATALYTIC"/>
    <property type="match status" value="1"/>
</dbReference>
<dbReference type="GO" id="GO:0016020">
    <property type="term" value="C:membrane"/>
    <property type="evidence" value="ECO:0007669"/>
    <property type="project" value="TreeGrafter"/>
</dbReference>
<sequence length="499" mass="56278">MNQNTLTANSLEQYLGKPSSEFKRDDIIKFMEDNGIGLLNFRYVGEDGKLKTLNFAPTNKQHLEDILTFGERVDGSSLFSYIDHASSDLYVIPKYRTAFVNPFSELPTLDILCSFFTPDGKPLESSPEYVLQKTYEYFKKETGYVFKTLGELEYYIKGSVEDLYPDNDQKGYHSSSPFTKYEYIRQEAMDLLVLCGGKVKYGHSEVGTFTTDDYLYEQHEIEFLAEEPEQAIEHLILTKWILRKICDREGLMISWAPKITEGKAGSGLHFHMQLEDEGKNIMLKDGELSTEAKKMIAGILDAAGALTAFGNTVPTAYLRLVPGQEAPTYVCWGYRNRSALVRVPLGWSANVDMAKIANPNETADAPQGVVRQTVEFRVPDGSADVYLLMAGLITATLHGLKMDNALELADQTFASMNIFSEDFKENLKKLEELPGNCYESGEVLLAKRNIFEQFGFFPAGLIESTAQKLKAYNDQQLSERLQGDEEGIKIIVEKFMHCM</sequence>
<reference evidence="5 6" key="1">
    <citation type="submission" date="2018-05" db="EMBL/GenBank/DDBJ databases">
        <title>Genomic Encyclopedia of Type Strains, Phase IV (KMG-IV): sequencing the most valuable type-strain genomes for metagenomic binning, comparative biology and taxonomic classification.</title>
        <authorList>
            <person name="Goeker M."/>
        </authorList>
    </citation>
    <scope>NUCLEOTIDE SEQUENCE [LARGE SCALE GENOMIC DNA]</scope>
    <source>
        <strain evidence="5 6">DSM 28579</strain>
    </source>
</reference>
<proteinExistence type="inferred from homology"/>
<comment type="caution">
    <text evidence="5">The sequence shown here is derived from an EMBL/GenBank/DDBJ whole genome shotgun (WGS) entry which is preliminary data.</text>
</comment>
<dbReference type="InterPro" id="IPR008147">
    <property type="entry name" value="Gln_synt_N"/>
</dbReference>
<dbReference type="Gene3D" id="3.10.20.70">
    <property type="entry name" value="Glutamine synthetase, N-terminal domain"/>
    <property type="match status" value="1"/>
</dbReference>
<gene>
    <name evidence="5" type="ORF">C7377_1127</name>
</gene>
<dbReference type="Pfam" id="PF00120">
    <property type="entry name" value="Gln-synt_C"/>
    <property type="match status" value="1"/>
</dbReference>